<gene>
    <name evidence="1" type="ORF">C7M51_01537</name>
</gene>
<sequence>MLSSSKEKKVSRPVGETAMQNTTQDEICLVSDKKITLRCGKSSITLYPDGKVMIKGDYIFTDAEGTNRIAGGRVELN</sequence>
<name>A0A6P1PYS2_9GAMM</name>
<dbReference type="EMBL" id="CP028271">
    <property type="protein sequence ID" value="QHM71252.1"/>
    <property type="molecule type" value="Genomic_DNA"/>
</dbReference>
<proteinExistence type="predicted"/>
<organism evidence="1 2">
    <name type="scientific">Mixta intestinalis</name>
    <dbReference type="NCBI Taxonomy" id="1615494"/>
    <lineage>
        <taxon>Bacteria</taxon>
        <taxon>Pseudomonadati</taxon>
        <taxon>Pseudomonadota</taxon>
        <taxon>Gammaproteobacteria</taxon>
        <taxon>Enterobacterales</taxon>
        <taxon>Erwiniaceae</taxon>
        <taxon>Mixta</taxon>
    </lineage>
</organism>
<reference evidence="1 2" key="1">
    <citation type="submission" date="2018-03" db="EMBL/GenBank/DDBJ databases">
        <title>Pantoea intestinalis SRCM103226 isolated form the mealworm.</title>
        <authorList>
            <person name="Jeong D.-Y."/>
            <person name="Kim J.W."/>
        </authorList>
    </citation>
    <scope>NUCLEOTIDE SEQUENCE [LARGE SCALE GENOMIC DNA]</scope>
    <source>
        <strain evidence="1 2">SRCM103226</strain>
    </source>
</reference>
<protein>
    <recommendedName>
        <fullName evidence="3">DUF2345 domain-containing protein</fullName>
    </recommendedName>
</protein>
<dbReference type="Proteomes" id="UP000464053">
    <property type="component" value="Chromosome"/>
</dbReference>
<keyword evidence="2" id="KW-1185">Reference proteome</keyword>
<dbReference type="AlphaFoldDB" id="A0A6P1PYS2"/>
<dbReference type="KEGG" id="mint:C7M51_01537"/>
<evidence type="ECO:0000313" key="1">
    <source>
        <dbReference type="EMBL" id="QHM71252.1"/>
    </source>
</evidence>
<accession>A0A6P1PYS2</accession>
<dbReference type="RefSeq" id="WP_160621255.1">
    <property type="nucleotide sequence ID" value="NZ_CP028271.1"/>
</dbReference>
<dbReference type="OrthoDB" id="3078443at2"/>
<evidence type="ECO:0008006" key="3">
    <source>
        <dbReference type="Google" id="ProtNLM"/>
    </source>
</evidence>
<evidence type="ECO:0000313" key="2">
    <source>
        <dbReference type="Proteomes" id="UP000464053"/>
    </source>
</evidence>